<protein>
    <recommendedName>
        <fullName evidence="2">F5/8 type C domain-containing protein</fullName>
    </recommendedName>
</protein>
<evidence type="ECO:0000256" key="1">
    <source>
        <dbReference type="SAM" id="SignalP"/>
    </source>
</evidence>
<feature type="domain" description="F5/8 type C" evidence="2">
    <location>
        <begin position="68"/>
        <end position="217"/>
    </location>
</feature>
<name>A0A914A7W4_PATMI</name>
<feature type="signal peptide" evidence="1">
    <location>
        <begin position="1"/>
        <end position="20"/>
    </location>
</feature>
<dbReference type="CDD" id="cd00057">
    <property type="entry name" value="FA58C"/>
    <property type="match status" value="1"/>
</dbReference>
<reference evidence="3" key="1">
    <citation type="submission" date="2022-11" db="UniProtKB">
        <authorList>
            <consortium name="EnsemblMetazoa"/>
        </authorList>
    </citation>
    <scope>IDENTIFICATION</scope>
</reference>
<evidence type="ECO:0000313" key="3">
    <source>
        <dbReference type="EnsemblMetazoa" id="XP_038059952.1"/>
    </source>
</evidence>
<dbReference type="PROSITE" id="PS50022">
    <property type="entry name" value="FA58C_3"/>
    <property type="match status" value="1"/>
</dbReference>
<sequence>MDGAVAWILMVSAIIVFVVGVETKARVCYFGPPPEADPDNPDDWMEQVMREIRERCPGTKKHTSVYECSSPEPLGLENGTVTDDHITSSSHQGNFPARDGRLNNNVAWVAQWGDTNPWIEVDLIDSTVVCGVITQGYYMYTHYVTQYQVAYQKQPSSVPEHVTDGNGDIKVFIGNTNANGNTPVTNRFDESMVATVVRIEPTDWETVAALRLELLGCRLN</sequence>
<keyword evidence="4" id="KW-1185">Reference proteome</keyword>
<keyword evidence="1" id="KW-0732">Signal</keyword>
<dbReference type="OrthoDB" id="6369184at2759"/>
<dbReference type="PROSITE" id="PS01285">
    <property type="entry name" value="FA58C_1"/>
    <property type="match status" value="1"/>
</dbReference>
<dbReference type="SMART" id="SM00231">
    <property type="entry name" value="FA58C"/>
    <property type="match status" value="1"/>
</dbReference>
<dbReference type="PANTHER" id="PTHR24543">
    <property type="entry name" value="MULTICOPPER OXIDASE-RELATED"/>
    <property type="match status" value="1"/>
</dbReference>
<dbReference type="SUPFAM" id="SSF49785">
    <property type="entry name" value="Galactose-binding domain-like"/>
    <property type="match status" value="1"/>
</dbReference>
<evidence type="ECO:0000259" key="2">
    <source>
        <dbReference type="PROSITE" id="PS50022"/>
    </source>
</evidence>
<dbReference type="PROSITE" id="PS01286">
    <property type="entry name" value="FA58C_2"/>
    <property type="match status" value="1"/>
</dbReference>
<dbReference type="InterPro" id="IPR000421">
    <property type="entry name" value="FA58C"/>
</dbReference>
<dbReference type="RefSeq" id="XP_038059952.1">
    <property type="nucleotide sequence ID" value="XM_038204024.1"/>
</dbReference>
<accession>A0A914A7W4</accession>
<dbReference type="InterPro" id="IPR008979">
    <property type="entry name" value="Galactose-bd-like_sf"/>
</dbReference>
<dbReference type="OMA" id="SAKSCCI"/>
<feature type="chain" id="PRO_5037402129" description="F5/8 type C domain-containing protein" evidence="1">
    <location>
        <begin position="21"/>
        <end position="220"/>
    </location>
</feature>
<dbReference type="Gene3D" id="2.60.120.260">
    <property type="entry name" value="Galactose-binding domain-like"/>
    <property type="match status" value="1"/>
</dbReference>
<dbReference type="Proteomes" id="UP000887568">
    <property type="component" value="Unplaced"/>
</dbReference>
<dbReference type="AlphaFoldDB" id="A0A914A7W4"/>
<evidence type="ECO:0000313" key="4">
    <source>
        <dbReference type="Proteomes" id="UP000887568"/>
    </source>
</evidence>
<dbReference type="GeneID" id="119730951"/>
<organism evidence="3 4">
    <name type="scientific">Patiria miniata</name>
    <name type="common">Bat star</name>
    <name type="synonym">Asterina miniata</name>
    <dbReference type="NCBI Taxonomy" id="46514"/>
    <lineage>
        <taxon>Eukaryota</taxon>
        <taxon>Metazoa</taxon>
        <taxon>Echinodermata</taxon>
        <taxon>Eleutherozoa</taxon>
        <taxon>Asterozoa</taxon>
        <taxon>Asteroidea</taxon>
        <taxon>Valvatacea</taxon>
        <taxon>Valvatida</taxon>
        <taxon>Asterinidae</taxon>
        <taxon>Patiria</taxon>
    </lineage>
</organism>
<proteinExistence type="predicted"/>
<dbReference type="EnsemblMetazoa" id="XM_038204024.1">
    <property type="protein sequence ID" value="XP_038059952.1"/>
    <property type="gene ID" value="LOC119730951"/>
</dbReference>
<dbReference type="Pfam" id="PF00754">
    <property type="entry name" value="F5_F8_type_C"/>
    <property type="match status" value="1"/>
</dbReference>